<dbReference type="AlphaFoldDB" id="A0A2J6T5D2"/>
<accession>A0A2J6T5D2</accession>
<dbReference type="PANTHER" id="PTHR45964">
    <property type="entry name" value="WSCD FAMILY MEMBER CG9164"/>
    <property type="match status" value="1"/>
</dbReference>
<feature type="domain" description="WSC" evidence="3">
    <location>
        <begin position="70"/>
        <end position="163"/>
    </location>
</feature>
<dbReference type="PROSITE" id="PS51212">
    <property type="entry name" value="WSC"/>
    <property type="match status" value="2"/>
</dbReference>
<dbReference type="InterPro" id="IPR002889">
    <property type="entry name" value="WSC_carb-bd"/>
</dbReference>
<dbReference type="STRING" id="1095630.A0A2J6T5D2"/>
<dbReference type="OrthoDB" id="2019572at2759"/>
<dbReference type="SMART" id="SM00321">
    <property type="entry name" value="WSC"/>
    <property type="match status" value="2"/>
</dbReference>
<evidence type="ECO:0000256" key="2">
    <source>
        <dbReference type="SAM" id="MobiDB-lite"/>
    </source>
</evidence>
<evidence type="ECO:0000313" key="5">
    <source>
        <dbReference type="Proteomes" id="UP000235371"/>
    </source>
</evidence>
<keyword evidence="5" id="KW-1185">Reference proteome</keyword>
<feature type="domain" description="WSC" evidence="3">
    <location>
        <begin position="177"/>
        <end position="271"/>
    </location>
</feature>
<dbReference type="GeneID" id="36580918"/>
<dbReference type="EMBL" id="KZ613828">
    <property type="protein sequence ID" value="PMD58226.1"/>
    <property type="molecule type" value="Genomic_DNA"/>
</dbReference>
<dbReference type="Proteomes" id="UP000235371">
    <property type="component" value="Unassembled WGS sequence"/>
</dbReference>
<dbReference type="InParanoid" id="A0A2J6T5D2"/>
<evidence type="ECO:0000313" key="4">
    <source>
        <dbReference type="EMBL" id="PMD58226.1"/>
    </source>
</evidence>
<dbReference type="Pfam" id="PF01822">
    <property type="entry name" value="WSC"/>
    <property type="match status" value="2"/>
</dbReference>
<sequence length="271" mass="27959">MLSNSVKSLSSSSSVQASSSQVSTSSSQVSMSSSQVSTSSSQVSVLSTSTASKSTNTSTQTGIKSGPTSTWSYTGCANDTSAARALNGLSITGSSTMTVESCQAYCISKNYPVAGLEYGQECWCGTGLFRNSSIGKTGCTMACTGNSTEICGGSGRLSVYTYNLPYTPSVIPATVGTYRLKGCYTDVKATRGLSAYAFTSATLTDESCVANCKSRGYSYAGVEYGDECYCGNTLASTSQPANIMDCQGMFCAGNSTEFCGAGLRMLVYSTA</sequence>
<dbReference type="InterPro" id="IPR051589">
    <property type="entry name" value="Sialate-O-sulfotransferase"/>
</dbReference>
<gene>
    <name evidence="4" type="ORF">K444DRAFT_440393</name>
</gene>
<reference evidence="4 5" key="1">
    <citation type="submission" date="2016-04" db="EMBL/GenBank/DDBJ databases">
        <title>A degradative enzymes factory behind the ericoid mycorrhizal symbiosis.</title>
        <authorList>
            <consortium name="DOE Joint Genome Institute"/>
            <person name="Martino E."/>
            <person name="Morin E."/>
            <person name="Grelet G."/>
            <person name="Kuo A."/>
            <person name="Kohler A."/>
            <person name="Daghino S."/>
            <person name="Barry K."/>
            <person name="Choi C."/>
            <person name="Cichocki N."/>
            <person name="Clum A."/>
            <person name="Copeland A."/>
            <person name="Hainaut M."/>
            <person name="Haridas S."/>
            <person name="Labutti K."/>
            <person name="Lindquist E."/>
            <person name="Lipzen A."/>
            <person name="Khouja H.-R."/>
            <person name="Murat C."/>
            <person name="Ohm R."/>
            <person name="Olson A."/>
            <person name="Spatafora J."/>
            <person name="Veneault-Fourrey C."/>
            <person name="Henrissat B."/>
            <person name="Grigoriev I."/>
            <person name="Martin F."/>
            <person name="Perotto S."/>
        </authorList>
    </citation>
    <scope>NUCLEOTIDE SEQUENCE [LARGE SCALE GENOMIC DNA]</scope>
    <source>
        <strain evidence="4 5">E</strain>
    </source>
</reference>
<protein>
    <submittedName>
        <fullName evidence="4">WSC-domain-containing protein</fullName>
    </submittedName>
</protein>
<evidence type="ECO:0000259" key="3">
    <source>
        <dbReference type="PROSITE" id="PS51212"/>
    </source>
</evidence>
<name>A0A2J6T5D2_9HELO</name>
<keyword evidence="1" id="KW-0677">Repeat</keyword>
<proteinExistence type="predicted"/>
<organism evidence="4 5">
    <name type="scientific">Hyaloscypha bicolor E</name>
    <dbReference type="NCBI Taxonomy" id="1095630"/>
    <lineage>
        <taxon>Eukaryota</taxon>
        <taxon>Fungi</taxon>
        <taxon>Dikarya</taxon>
        <taxon>Ascomycota</taxon>
        <taxon>Pezizomycotina</taxon>
        <taxon>Leotiomycetes</taxon>
        <taxon>Helotiales</taxon>
        <taxon>Hyaloscyphaceae</taxon>
        <taxon>Hyaloscypha</taxon>
        <taxon>Hyaloscypha bicolor</taxon>
    </lineage>
</organism>
<evidence type="ECO:0000256" key="1">
    <source>
        <dbReference type="ARBA" id="ARBA00022737"/>
    </source>
</evidence>
<dbReference type="RefSeq" id="XP_024735130.1">
    <property type="nucleotide sequence ID" value="XM_024872838.1"/>
</dbReference>
<dbReference type="PANTHER" id="PTHR45964:SF9">
    <property type="entry name" value="SULFOTRANSFERASE"/>
    <property type="match status" value="1"/>
</dbReference>
<feature type="region of interest" description="Disordered" evidence="2">
    <location>
        <begin position="1"/>
        <end position="38"/>
    </location>
</feature>